<evidence type="ECO:0000313" key="1">
    <source>
        <dbReference type="EnsemblMetazoa" id="SMAR003852-PA"/>
    </source>
</evidence>
<sequence>MCYFLDESLFEDISLNYLAMQIETKVDVEFAVTLLQQNKVRYLRVSLASNHLDISDLFNAISKSNNLYSFSFDSLVANRDTVIDLSVLTNGGSKKFEYLKLKDCIVCCKQPLTDRNCIHILSINGVSKETFFQIEPTNLRCRITDVNELLEMNCANSIKCINIHVTRECNILDQRMLNFLSTCKHLQTLHISSVFNIDAQTLVKGLKQLGIKKFVYSFENFNEVDLFQFMNDNWTTQNSSETLLGNKLESIHIIYERNLYEKTGYLPCILNLLKGLQCHHWKRVNFVTFDTISYLILRRDLHKIDTTIFSIVLYPYGSDNDDPEYYKFLSELDFDTCTKAIAVTIK</sequence>
<reference evidence="2" key="1">
    <citation type="submission" date="2011-05" db="EMBL/GenBank/DDBJ databases">
        <authorList>
            <person name="Richards S.R."/>
            <person name="Qu J."/>
            <person name="Jiang H."/>
            <person name="Jhangiani S.N."/>
            <person name="Agravi P."/>
            <person name="Goodspeed R."/>
            <person name="Gross S."/>
            <person name="Mandapat C."/>
            <person name="Jackson L."/>
            <person name="Mathew T."/>
            <person name="Pu L."/>
            <person name="Thornton R."/>
            <person name="Saada N."/>
            <person name="Wilczek-Boney K.B."/>
            <person name="Lee S."/>
            <person name="Kovar C."/>
            <person name="Wu Y."/>
            <person name="Scherer S.E."/>
            <person name="Worley K.C."/>
            <person name="Muzny D.M."/>
            <person name="Gibbs R."/>
        </authorList>
    </citation>
    <scope>NUCLEOTIDE SEQUENCE</scope>
    <source>
        <strain evidence="2">Brora</strain>
    </source>
</reference>
<name>T1IRZ9_STRMM</name>
<dbReference type="Proteomes" id="UP000014500">
    <property type="component" value="Unassembled WGS sequence"/>
</dbReference>
<dbReference type="EnsemblMetazoa" id="SMAR003852-RA">
    <property type="protein sequence ID" value="SMAR003852-PA"/>
    <property type="gene ID" value="SMAR003852"/>
</dbReference>
<dbReference type="PhylomeDB" id="T1IRZ9"/>
<accession>T1IRZ9</accession>
<organism evidence="1 2">
    <name type="scientific">Strigamia maritima</name>
    <name type="common">European centipede</name>
    <name type="synonym">Geophilus maritimus</name>
    <dbReference type="NCBI Taxonomy" id="126957"/>
    <lineage>
        <taxon>Eukaryota</taxon>
        <taxon>Metazoa</taxon>
        <taxon>Ecdysozoa</taxon>
        <taxon>Arthropoda</taxon>
        <taxon>Myriapoda</taxon>
        <taxon>Chilopoda</taxon>
        <taxon>Pleurostigmophora</taxon>
        <taxon>Geophilomorpha</taxon>
        <taxon>Linotaeniidae</taxon>
        <taxon>Strigamia</taxon>
    </lineage>
</organism>
<reference evidence="1" key="2">
    <citation type="submission" date="2015-02" db="UniProtKB">
        <authorList>
            <consortium name="EnsemblMetazoa"/>
        </authorList>
    </citation>
    <scope>IDENTIFICATION</scope>
</reference>
<dbReference type="EMBL" id="JH431407">
    <property type="status" value="NOT_ANNOTATED_CDS"/>
    <property type="molecule type" value="Genomic_DNA"/>
</dbReference>
<proteinExistence type="predicted"/>
<dbReference type="AlphaFoldDB" id="T1IRZ9"/>
<protein>
    <recommendedName>
        <fullName evidence="3">F-box domain-containing protein</fullName>
    </recommendedName>
</protein>
<dbReference type="HOGENOM" id="CLU_802466_0_0_1"/>
<keyword evidence="2" id="KW-1185">Reference proteome</keyword>
<evidence type="ECO:0008006" key="3">
    <source>
        <dbReference type="Google" id="ProtNLM"/>
    </source>
</evidence>
<evidence type="ECO:0000313" key="2">
    <source>
        <dbReference type="Proteomes" id="UP000014500"/>
    </source>
</evidence>